<keyword evidence="3" id="KW-1185">Reference proteome</keyword>
<dbReference type="PROSITE" id="PS51725">
    <property type="entry name" value="ABM"/>
    <property type="match status" value="1"/>
</dbReference>
<dbReference type="KEGG" id="cmb:CSW64_19590"/>
<dbReference type="PANTHER" id="PTHR33336:SF3">
    <property type="entry name" value="ABM DOMAIN-CONTAINING PROTEIN"/>
    <property type="match status" value="1"/>
</dbReference>
<gene>
    <name evidence="2" type="ORF">CSW64_19590</name>
</gene>
<proteinExistence type="predicted"/>
<evidence type="ECO:0000259" key="1">
    <source>
        <dbReference type="PROSITE" id="PS51725"/>
    </source>
</evidence>
<dbReference type="GO" id="GO:0004497">
    <property type="term" value="F:monooxygenase activity"/>
    <property type="evidence" value="ECO:0007669"/>
    <property type="project" value="UniProtKB-KW"/>
</dbReference>
<accession>A0A2D2B4E6</accession>
<dbReference type="Proteomes" id="UP000228945">
    <property type="component" value="Chromosome"/>
</dbReference>
<feature type="domain" description="ABM" evidence="1">
    <location>
        <begin position="2"/>
        <end position="90"/>
    </location>
</feature>
<dbReference type="InterPro" id="IPR011008">
    <property type="entry name" value="Dimeric_a/b-barrel"/>
</dbReference>
<organism evidence="2 3">
    <name type="scientific">Caulobacter mirabilis</name>
    <dbReference type="NCBI Taxonomy" id="69666"/>
    <lineage>
        <taxon>Bacteria</taxon>
        <taxon>Pseudomonadati</taxon>
        <taxon>Pseudomonadota</taxon>
        <taxon>Alphaproteobacteria</taxon>
        <taxon>Caulobacterales</taxon>
        <taxon>Caulobacteraceae</taxon>
        <taxon>Caulobacter</taxon>
    </lineage>
</organism>
<dbReference type="InterPro" id="IPR050744">
    <property type="entry name" value="AI-2_Isomerase_LsrG"/>
</dbReference>
<dbReference type="AlphaFoldDB" id="A0A2D2B4E6"/>
<protein>
    <submittedName>
        <fullName evidence="2">Antibiotic biosynthesis monooxygenase</fullName>
    </submittedName>
</protein>
<dbReference type="Gene3D" id="3.30.70.100">
    <property type="match status" value="1"/>
</dbReference>
<sequence length="99" mass="11144">MILVLGTIRLPVENIERARPAMEAMMAASRAEDGCIEYAYSYDLLDPGLIRVTEAWRDREALAAHFQTPHLAAWRAVFPDLSITDRRLALYEAGDPEPT</sequence>
<dbReference type="EMBL" id="CP024201">
    <property type="protein sequence ID" value="ATQ45125.1"/>
    <property type="molecule type" value="Genomic_DNA"/>
</dbReference>
<dbReference type="SUPFAM" id="SSF54909">
    <property type="entry name" value="Dimeric alpha+beta barrel"/>
    <property type="match status" value="1"/>
</dbReference>
<name>A0A2D2B4E6_9CAUL</name>
<keyword evidence="2" id="KW-0503">Monooxygenase</keyword>
<dbReference type="Pfam" id="PF03992">
    <property type="entry name" value="ABM"/>
    <property type="match status" value="1"/>
</dbReference>
<dbReference type="PANTHER" id="PTHR33336">
    <property type="entry name" value="QUINOL MONOOXYGENASE YGIN-RELATED"/>
    <property type="match status" value="1"/>
</dbReference>
<evidence type="ECO:0000313" key="2">
    <source>
        <dbReference type="EMBL" id="ATQ45125.1"/>
    </source>
</evidence>
<dbReference type="InterPro" id="IPR007138">
    <property type="entry name" value="ABM_dom"/>
</dbReference>
<evidence type="ECO:0000313" key="3">
    <source>
        <dbReference type="Proteomes" id="UP000228945"/>
    </source>
</evidence>
<keyword evidence="2" id="KW-0560">Oxidoreductase</keyword>
<reference evidence="2 3" key="1">
    <citation type="submission" date="2017-10" db="EMBL/GenBank/DDBJ databases">
        <title>Genome sequence of Caulobacter mirabilis FWC38.</title>
        <authorList>
            <person name="Fiebig A."/>
            <person name="Crosson S."/>
        </authorList>
    </citation>
    <scope>NUCLEOTIDE SEQUENCE [LARGE SCALE GENOMIC DNA]</scope>
    <source>
        <strain evidence="2 3">FWC 38</strain>
    </source>
</reference>
<dbReference type="OrthoDB" id="287932at2"/>